<evidence type="ECO:0000256" key="4">
    <source>
        <dbReference type="SAM" id="SignalP"/>
    </source>
</evidence>
<dbReference type="InterPro" id="IPR036574">
    <property type="entry name" value="Scorpion_toxin-like_sf"/>
</dbReference>
<dbReference type="PROSITE" id="PS51378">
    <property type="entry name" value="INVERT_DEFENSINS"/>
    <property type="match status" value="1"/>
</dbReference>
<evidence type="ECO:0000313" key="6">
    <source>
        <dbReference type="Proteomes" id="UP000515123"/>
    </source>
</evidence>
<dbReference type="OrthoDB" id="683455at2759"/>
<keyword evidence="2" id="KW-0929">Antimicrobial</keyword>
<organism evidence="6 7">
    <name type="scientific">Ananas comosus</name>
    <name type="common">Pineapple</name>
    <name type="synonym">Ananas ananas</name>
    <dbReference type="NCBI Taxonomy" id="4615"/>
    <lineage>
        <taxon>Eukaryota</taxon>
        <taxon>Viridiplantae</taxon>
        <taxon>Streptophyta</taxon>
        <taxon>Embryophyta</taxon>
        <taxon>Tracheophyta</taxon>
        <taxon>Spermatophyta</taxon>
        <taxon>Magnoliopsida</taxon>
        <taxon>Liliopsida</taxon>
        <taxon>Poales</taxon>
        <taxon>Bromeliaceae</taxon>
        <taxon>Bromelioideae</taxon>
        <taxon>Ananas</taxon>
    </lineage>
</organism>
<dbReference type="InterPro" id="IPR003614">
    <property type="entry name" value="Knottins"/>
</dbReference>
<evidence type="ECO:0000256" key="1">
    <source>
        <dbReference type="ARBA" id="ARBA00022729"/>
    </source>
</evidence>
<dbReference type="PROSITE" id="PS00940">
    <property type="entry name" value="GAMMA_THIONIN"/>
    <property type="match status" value="1"/>
</dbReference>
<dbReference type="Gramene" id="Aco030173.1.mrna1">
    <property type="protein sequence ID" value="Aco030173.1.mrna1"/>
    <property type="gene ID" value="Aco030173.1.path1"/>
</dbReference>
<keyword evidence="3" id="KW-1015">Disulfide bond</keyword>
<reference evidence="7" key="2">
    <citation type="submission" date="2025-08" db="UniProtKB">
        <authorList>
            <consortium name="RefSeq"/>
        </authorList>
    </citation>
    <scope>IDENTIFICATION</scope>
    <source>
        <tissue evidence="7">Leaf</tissue>
    </source>
</reference>
<dbReference type="GO" id="GO:0006952">
    <property type="term" value="P:defense response"/>
    <property type="evidence" value="ECO:0007669"/>
    <property type="project" value="UniProtKB-KW"/>
</dbReference>
<dbReference type="PANTHER" id="PTHR33147">
    <property type="entry name" value="DEFENSIN-LIKE PROTEIN 1"/>
    <property type="match status" value="1"/>
</dbReference>
<keyword evidence="2" id="KW-0211">Defensin</keyword>
<dbReference type="Proteomes" id="UP000515123">
    <property type="component" value="Linkage group 19"/>
</dbReference>
<dbReference type="InterPro" id="IPR008176">
    <property type="entry name" value="Defensin_plant"/>
</dbReference>
<evidence type="ECO:0000256" key="3">
    <source>
        <dbReference type="ARBA" id="ARBA00023157"/>
    </source>
</evidence>
<dbReference type="Gene3D" id="3.30.30.10">
    <property type="entry name" value="Knottin, scorpion toxin-like"/>
    <property type="match status" value="1"/>
</dbReference>
<dbReference type="SUPFAM" id="SSF57095">
    <property type="entry name" value="Scorpion toxin-like"/>
    <property type="match status" value="1"/>
</dbReference>
<evidence type="ECO:0000256" key="2">
    <source>
        <dbReference type="ARBA" id="ARBA00022940"/>
    </source>
</evidence>
<dbReference type="SMART" id="SM00505">
    <property type="entry name" value="Knot1"/>
    <property type="match status" value="1"/>
</dbReference>
<gene>
    <name evidence="7" type="primary">LOC109725156</name>
</gene>
<protein>
    <submittedName>
        <fullName evidence="7">Defensin-like protein 1</fullName>
    </submittedName>
</protein>
<sequence length="76" mass="8547">MERKDVKIGLVLLLLVVFDSGMATIGEARLCESQSHRFKGTCLNDDNCAIVCQHEGFSGGRCRGFWRKCYCTKQCI</sequence>
<proteinExistence type="predicted"/>
<dbReference type="AlphaFoldDB" id="A0A6P5GVG1"/>
<dbReference type="GeneID" id="109725156"/>
<reference evidence="6" key="1">
    <citation type="journal article" date="2015" name="Nat. Genet.">
        <title>The pineapple genome and the evolution of CAM photosynthesis.</title>
        <authorList>
            <person name="Ming R."/>
            <person name="VanBuren R."/>
            <person name="Wai C.M."/>
            <person name="Tang H."/>
            <person name="Schatz M.C."/>
            <person name="Bowers J.E."/>
            <person name="Lyons E."/>
            <person name="Wang M.L."/>
            <person name="Chen J."/>
            <person name="Biggers E."/>
            <person name="Zhang J."/>
            <person name="Huang L."/>
            <person name="Zhang L."/>
            <person name="Miao W."/>
            <person name="Zhang J."/>
            <person name="Ye Z."/>
            <person name="Miao C."/>
            <person name="Lin Z."/>
            <person name="Wang H."/>
            <person name="Zhou H."/>
            <person name="Yim W.C."/>
            <person name="Priest H.D."/>
            <person name="Zheng C."/>
            <person name="Woodhouse M."/>
            <person name="Edger P.P."/>
            <person name="Guyot R."/>
            <person name="Guo H.B."/>
            <person name="Guo H."/>
            <person name="Zheng G."/>
            <person name="Singh R."/>
            <person name="Sharma A."/>
            <person name="Min X."/>
            <person name="Zheng Y."/>
            <person name="Lee H."/>
            <person name="Gurtowski J."/>
            <person name="Sedlazeck F.J."/>
            <person name="Harkess A."/>
            <person name="McKain M.R."/>
            <person name="Liao Z."/>
            <person name="Fang J."/>
            <person name="Liu J."/>
            <person name="Zhang X."/>
            <person name="Zhang Q."/>
            <person name="Hu W."/>
            <person name="Qin Y."/>
            <person name="Wang K."/>
            <person name="Chen L.Y."/>
            <person name="Shirley N."/>
            <person name="Lin Y.R."/>
            <person name="Liu L.Y."/>
            <person name="Hernandez A.G."/>
            <person name="Wright C.L."/>
            <person name="Bulone V."/>
            <person name="Tuskan G.A."/>
            <person name="Heath K."/>
            <person name="Zee F."/>
            <person name="Moore P.H."/>
            <person name="Sunkar R."/>
            <person name="Leebens-Mack J.H."/>
            <person name="Mockler T."/>
            <person name="Bennetzen J.L."/>
            <person name="Freeling M."/>
            <person name="Sankoff D."/>
            <person name="Paterson A.H."/>
            <person name="Zhu X."/>
            <person name="Yang X."/>
            <person name="Smith J.A."/>
            <person name="Cushman J.C."/>
            <person name="Paull R.E."/>
            <person name="Yu Q."/>
        </authorList>
    </citation>
    <scope>NUCLEOTIDE SEQUENCE [LARGE SCALE GENOMIC DNA]</scope>
    <source>
        <strain evidence="6">cv. F153</strain>
    </source>
</reference>
<name>A0A6P5GVG1_ANACO</name>
<feature type="chain" id="PRO_5027654621" evidence="4">
    <location>
        <begin position="24"/>
        <end position="76"/>
    </location>
</feature>
<dbReference type="CDD" id="cd00107">
    <property type="entry name" value="Knot1"/>
    <property type="match status" value="1"/>
</dbReference>
<accession>A0A6P5GVG1</accession>
<feature type="signal peptide" evidence="4">
    <location>
        <begin position="1"/>
        <end position="23"/>
    </location>
</feature>
<dbReference type="RefSeq" id="XP_020109833.1">
    <property type="nucleotide sequence ID" value="XM_020254244.1"/>
</dbReference>
<keyword evidence="1 4" id="KW-0732">Signal</keyword>
<dbReference type="PRINTS" id="PR00288">
    <property type="entry name" value="PUROTHIONIN"/>
</dbReference>
<dbReference type="InterPro" id="IPR001542">
    <property type="entry name" value="Defensin_invertebrate/fungal"/>
</dbReference>
<evidence type="ECO:0000313" key="7">
    <source>
        <dbReference type="RefSeq" id="XP_020109833.1"/>
    </source>
</evidence>
<feature type="domain" description="Invertebrate defensins family profile" evidence="5">
    <location>
        <begin position="39"/>
        <end position="73"/>
    </location>
</feature>
<dbReference type="PANTHER" id="PTHR33147:SF133">
    <property type="entry name" value="DEFENSIN-LIKE PROTEIN 6-RELATED"/>
    <property type="match status" value="1"/>
</dbReference>
<evidence type="ECO:0000259" key="5">
    <source>
        <dbReference type="PROSITE" id="PS51378"/>
    </source>
</evidence>
<keyword evidence="6" id="KW-1185">Reference proteome</keyword>
<dbReference type="Pfam" id="PF00304">
    <property type="entry name" value="Gamma-thionin"/>
    <property type="match status" value="1"/>
</dbReference>